<dbReference type="InterPro" id="IPR016024">
    <property type="entry name" value="ARM-type_fold"/>
</dbReference>
<organism evidence="2 3">
    <name type="scientific">Polarella glacialis</name>
    <name type="common">Dinoflagellate</name>
    <dbReference type="NCBI Taxonomy" id="89957"/>
    <lineage>
        <taxon>Eukaryota</taxon>
        <taxon>Sar</taxon>
        <taxon>Alveolata</taxon>
        <taxon>Dinophyceae</taxon>
        <taxon>Suessiales</taxon>
        <taxon>Suessiaceae</taxon>
        <taxon>Polarella</taxon>
    </lineage>
</organism>
<dbReference type="PANTHER" id="PTHR12839">
    <property type="entry name" value="NONSENSE-MEDIATED MRNA DECAY PROTEIN 2 UP-FRAMESHIFT SUPPRESSOR 2"/>
    <property type="match status" value="1"/>
</dbReference>
<comment type="caution">
    <text evidence="2">The sequence shown here is derived from an EMBL/GenBank/DDBJ whole genome shotgun (WGS) entry which is preliminary data.</text>
</comment>
<dbReference type="EMBL" id="CAJNNV010002697">
    <property type="protein sequence ID" value="CAE8587647.1"/>
    <property type="molecule type" value="Genomic_DNA"/>
</dbReference>
<dbReference type="GO" id="GO:0035145">
    <property type="term" value="C:exon-exon junction complex"/>
    <property type="evidence" value="ECO:0007669"/>
    <property type="project" value="TreeGrafter"/>
</dbReference>
<sequence length="126" mass="14487">DKLLKLVRKLPWESPSPAPEWLKKCLLDLNHHANYESLYQVASLLSGLAKYRDAFVIEVVDALFENIQVTIERNDFREMPLRVRQVKLLGELYNYRLVDSGLIFDSLYQFIGLGGPSIHKASHAMT</sequence>
<proteinExistence type="predicted"/>
<dbReference type="PANTHER" id="PTHR12839:SF7">
    <property type="entry name" value="REGULATOR OF NONSENSE TRANSCRIPTS 2"/>
    <property type="match status" value="1"/>
</dbReference>
<dbReference type="InterPro" id="IPR039762">
    <property type="entry name" value="Nmd2/UPF2"/>
</dbReference>
<dbReference type="AlphaFoldDB" id="A0A813DG79"/>
<keyword evidence="3" id="KW-1185">Reference proteome</keyword>
<name>A0A813DG79_POLGL</name>
<gene>
    <name evidence="2" type="ORF">PGLA1383_LOCUS6480</name>
</gene>
<dbReference type="InterPro" id="IPR003890">
    <property type="entry name" value="MIF4G-like_typ-3"/>
</dbReference>
<dbReference type="Proteomes" id="UP000654075">
    <property type="component" value="Unassembled WGS sequence"/>
</dbReference>
<protein>
    <recommendedName>
        <fullName evidence="1">MIF4G domain-containing protein</fullName>
    </recommendedName>
</protein>
<reference evidence="2" key="1">
    <citation type="submission" date="2021-02" db="EMBL/GenBank/DDBJ databases">
        <authorList>
            <person name="Dougan E. K."/>
            <person name="Rhodes N."/>
            <person name="Thang M."/>
            <person name="Chan C."/>
        </authorList>
    </citation>
    <scope>NUCLEOTIDE SEQUENCE</scope>
</reference>
<feature type="non-terminal residue" evidence="2">
    <location>
        <position position="126"/>
    </location>
</feature>
<dbReference type="GO" id="GO:0005737">
    <property type="term" value="C:cytoplasm"/>
    <property type="evidence" value="ECO:0007669"/>
    <property type="project" value="TreeGrafter"/>
</dbReference>
<feature type="non-terminal residue" evidence="2">
    <location>
        <position position="1"/>
    </location>
</feature>
<evidence type="ECO:0000259" key="1">
    <source>
        <dbReference type="Pfam" id="PF02854"/>
    </source>
</evidence>
<dbReference type="Pfam" id="PF02854">
    <property type="entry name" value="MIF4G"/>
    <property type="match status" value="1"/>
</dbReference>
<evidence type="ECO:0000313" key="2">
    <source>
        <dbReference type="EMBL" id="CAE8587647.1"/>
    </source>
</evidence>
<dbReference type="SUPFAM" id="SSF48371">
    <property type="entry name" value="ARM repeat"/>
    <property type="match status" value="1"/>
</dbReference>
<feature type="domain" description="MIF4G" evidence="1">
    <location>
        <begin position="3"/>
        <end position="112"/>
    </location>
</feature>
<evidence type="ECO:0000313" key="3">
    <source>
        <dbReference type="Proteomes" id="UP000654075"/>
    </source>
</evidence>
<dbReference type="GO" id="GO:0000184">
    <property type="term" value="P:nuclear-transcribed mRNA catabolic process, nonsense-mediated decay"/>
    <property type="evidence" value="ECO:0007669"/>
    <property type="project" value="InterPro"/>
</dbReference>
<dbReference type="OrthoDB" id="27832at2759"/>
<dbReference type="Gene3D" id="1.25.40.180">
    <property type="match status" value="1"/>
</dbReference>
<accession>A0A813DG79</accession>
<dbReference type="GO" id="GO:0003723">
    <property type="term" value="F:RNA binding"/>
    <property type="evidence" value="ECO:0007669"/>
    <property type="project" value="InterPro"/>
</dbReference>